<evidence type="ECO:0000256" key="5">
    <source>
        <dbReference type="ARBA" id="ARBA00024045"/>
    </source>
</evidence>
<evidence type="ECO:0000256" key="4">
    <source>
        <dbReference type="ARBA" id="ARBA00023289"/>
    </source>
</evidence>
<feature type="compositionally biased region" description="Basic and acidic residues" evidence="6">
    <location>
        <begin position="434"/>
        <end position="484"/>
    </location>
</feature>
<comment type="similarity">
    <text evidence="5">Belongs to the HIPP family.</text>
</comment>
<gene>
    <name evidence="8" type="ORF">QYE76_012275</name>
</gene>
<dbReference type="InterPro" id="IPR006121">
    <property type="entry name" value="HMA_dom"/>
</dbReference>
<evidence type="ECO:0000256" key="2">
    <source>
        <dbReference type="ARBA" id="ARBA00022723"/>
    </source>
</evidence>
<dbReference type="InterPro" id="IPR043502">
    <property type="entry name" value="DNA/RNA_pol_sf"/>
</dbReference>
<evidence type="ECO:0000313" key="9">
    <source>
        <dbReference type="Proteomes" id="UP001231189"/>
    </source>
</evidence>
<dbReference type="GO" id="GO:0046872">
    <property type="term" value="F:metal ion binding"/>
    <property type="evidence" value="ECO:0007669"/>
    <property type="project" value="UniProtKB-KW"/>
</dbReference>
<reference evidence="8" key="1">
    <citation type="submission" date="2023-07" db="EMBL/GenBank/DDBJ databases">
        <title>A chromosome-level genome assembly of Lolium multiflorum.</title>
        <authorList>
            <person name="Chen Y."/>
            <person name="Copetti D."/>
            <person name="Kolliker R."/>
            <person name="Studer B."/>
        </authorList>
    </citation>
    <scope>NUCLEOTIDE SEQUENCE</scope>
    <source>
        <strain evidence="8">02402/16</strain>
        <tissue evidence="8">Leaf</tissue>
    </source>
</reference>
<protein>
    <recommendedName>
        <fullName evidence="7">HMA domain-containing protein</fullName>
    </recommendedName>
</protein>
<sequence length="531" mass="59666">MVRGIRFMYRKSFSKFENDPVHLWKVLEGSRKVRKKSPWKVESQVDSTCTGEPNDVREALADPKWKAAMDEEYMALKSNRTWHLVPSGAGKSVIDCKWVYKVKRRADGSVDRYKARLVAKGFKQRYGIDYEDTFSPVVKAATIRLVLSIAVSRNWHPRQLDVKNAFLHGVLEEEVYMQQPPGYEEKLGYICKLDKALYGLKQAPRAWYSDLSSKLHCLGFSASKTDNSCFFYNKGGVSIFMLIYVDDIVVASSSEKAIDALLHDLGLAFALKDLGPLHYFLGIEVNKVHDGIVLSQKKYANDLLNHVNMKICKPIDTPLSVSEKLSVVDGELLSSEDSTRYRSIVGALQYITLTRPDIAFSVNKKIVVKLELHDKKDKQKAMKAVSALVGIDELSVDMATRKMTVIGMVDPVVVVSKLRKTWAASIDSVGPAKVPEKEAEKKKEEDGKKDGGADAKKDGADAKKEDDGAKKDGDAKKDDGEKKPPQPTEQQLIAELMNQYRSAYAYHNPYYMNNHYVVQSMEENPNSCTIC</sequence>
<dbReference type="PANTHER" id="PTHR45811:SF41">
    <property type="entry name" value="HEAVY METAL-ASSOCIATED DOMAIN CONTAINING PROTEIN, EXPRESSED"/>
    <property type="match status" value="1"/>
</dbReference>
<accession>A0AAD8U0R3</accession>
<evidence type="ECO:0000256" key="3">
    <source>
        <dbReference type="ARBA" id="ARBA00023288"/>
    </source>
</evidence>
<proteinExistence type="inferred from homology"/>
<keyword evidence="9" id="KW-1185">Reference proteome</keyword>
<evidence type="ECO:0000259" key="7">
    <source>
        <dbReference type="PROSITE" id="PS50846"/>
    </source>
</evidence>
<dbReference type="AlphaFoldDB" id="A0AAD8U0R3"/>
<dbReference type="Gene3D" id="3.30.70.100">
    <property type="match status" value="1"/>
</dbReference>
<dbReference type="InterPro" id="IPR051863">
    <property type="entry name" value="HIPP"/>
</dbReference>
<dbReference type="Pfam" id="PF00403">
    <property type="entry name" value="HMA"/>
    <property type="match status" value="1"/>
</dbReference>
<comment type="caution">
    <text evidence="8">The sequence shown here is derived from an EMBL/GenBank/DDBJ whole genome shotgun (WGS) entry which is preliminary data.</text>
</comment>
<keyword evidence="2" id="KW-0479">Metal-binding</keyword>
<keyword evidence="3" id="KW-0449">Lipoprotein</keyword>
<dbReference type="SUPFAM" id="SSF56672">
    <property type="entry name" value="DNA/RNA polymerases"/>
    <property type="match status" value="1"/>
</dbReference>
<dbReference type="Pfam" id="PF07727">
    <property type="entry name" value="RVT_2"/>
    <property type="match status" value="1"/>
</dbReference>
<dbReference type="EMBL" id="JAUUTY010000001">
    <property type="protein sequence ID" value="KAK1695578.1"/>
    <property type="molecule type" value="Genomic_DNA"/>
</dbReference>
<feature type="region of interest" description="Disordered" evidence="6">
    <location>
        <begin position="429"/>
        <end position="488"/>
    </location>
</feature>
<evidence type="ECO:0000256" key="1">
    <source>
        <dbReference type="ARBA" id="ARBA00022481"/>
    </source>
</evidence>
<dbReference type="PROSITE" id="PS50846">
    <property type="entry name" value="HMA_2"/>
    <property type="match status" value="1"/>
</dbReference>
<evidence type="ECO:0000313" key="8">
    <source>
        <dbReference type="EMBL" id="KAK1695578.1"/>
    </source>
</evidence>
<feature type="domain" description="HMA" evidence="7">
    <location>
        <begin position="363"/>
        <end position="430"/>
    </location>
</feature>
<evidence type="ECO:0000256" key="6">
    <source>
        <dbReference type="SAM" id="MobiDB-lite"/>
    </source>
</evidence>
<name>A0AAD8U0R3_LOLMU</name>
<dbReference type="InterPro" id="IPR013103">
    <property type="entry name" value="RVT_2"/>
</dbReference>
<keyword evidence="1" id="KW-0488">Methylation</keyword>
<organism evidence="8 9">
    <name type="scientific">Lolium multiflorum</name>
    <name type="common">Italian ryegrass</name>
    <name type="synonym">Lolium perenne subsp. multiflorum</name>
    <dbReference type="NCBI Taxonomy" id="4521"/>
    <lineage>
        <taxon>Eukaryota</taxon>
        <taxon>Viridiplantae</taxon>
        <taxon>Streptophyta</taxon>
        <taxon>Embryophyta</taxon>
        <taxon>Tracheophyta</taxon>
        <taxon>Spermatophyta</taxon>
        <taxon>Magnoliopsida</taxon>
        <taxon>Liliopsida</taxon>
        <taxon>Poales</taxon>
        <taxon>Poaceae</taxon>
        <taxon>BOP clade</taxon>
        <taxon>Pooideae</taxon>
        <taxon>Poodae</taxon>
        <taxon>Poeae</taxon>
        <taxon>Poeae Chloroplast Group 2 (Poeae type)</taxon>
        <taxon>Loliodinae</taxon>
        <taxon>Loliinae</taxon>
        <taxon>Lolium</taxon>
    </lineage>
</organism>
<dbReference type="PANTHER" id="PTHR45811">
    <property type="entry name" value="COPPER TRANSPORT PROTEIN FAMILY-RELATED"/>
    <property type="match status" value="1"/>
</dbReference>
<keyword evidence="4" id="KW-0636">Prenylation</keyword>
<dbReference type="Proteomes" id="UP001231189">
    <property type="component" value="Unassembled WGS sequence"/>
</dbReference>